<dbReference type="Proteomes" id="UP000190890">
    <property type="component" value="Unassembled WGS sequence"/>
</dbReference>
<proteinExistence type="predicted"/>
<dbReference type="AlphaFoldDB" id="A0A1S8T8Z0"/>
<organism evidence="4 5">
    <name type="scientific">Clostridium puniceum</name>
    <dbReference type="NCBI Taxonomy" id="29367"/>
    <lineage>
        <taxon>Bacteria</taxon>
        <taxon>Bacillati</taxon>
        <taxon>Bacillota</taxon>
        <taxon>Clostridia</taxon>
        <taxon>Eubacteriales</taxon>
        <taxon>Clostridiaceae</taxon>
        <taxon>Clostridium</taxon>
    </lineage>
</organism>
<evidence type="ECO:0000259" key="3">
    <source>
        <dbReference type="Pfam" id="PF22789"/>
    </source>
</evidence>
<dbReference type="OrthoDB" id="1846902at2"/>
<evidence type="ECO:0000313" key="5">
    <source>
        <dbReference type="Proteomes" id="UP000190890"/>
    </source>
</evidence>
<dbReference type="Pfam" id="PF10077">
    <property type="entry name" value="DUF2314"/>
    <property type="match status" value="1"/>
</dbReference>
<gene>
    <name evidence="4" type="ORF">CLPUN_41060</name>
</gene>
<evidence type="ECO:0000313" key="4">
    <source>
        <dbReference type="EMBL" id="OOM74132.1"/>
    </source>
</evidence>
<comment type="caution">
    <text evidence="4">The sequence shown here is derived from an EMBL/GenBank/DDBJ whole genome shotgun (WGS) entry which is preliminary data.</text>
</comment>
<dbReference type="InterPro" id="IPR018756">
    <property type="entry name" value="DUF2314"/>
</dbReference>
<dbReference type="InterPro" id="IPR025102">
    <property type="entry name" value="DUF4026_N"/>
</dbReference>
<keyword evidence="5" id="KW-1185">Reference proteome</keyword>
<evidence type="ECO:0000259" key="2">
    <source>
        <dbReference type="Pfam" id="PF13218"/>
    </source>
</evidence>
<dbReference type="InterPro" id="IPR053886">
    <property type="entry name" value="DUF4026_middle"/>
</dbReference>
<dbReference type="RefSeq" id="WP_077849067.1">
    <property type="nucleotide sequence ID" value="NZ_LZZM01000203.1"/>
</dbReference>
<evidence type="ECO:0000259" key="1">
    <source>
        <dbReference type="Pfam" id="PF10077"/>
    </source>
</evidence>
<accession>A0A1S8T8Z0</accession>
<dbReference type="Pfam" id="PF13218">
    <property type="entry name" value="DUF4026_N"/>
    <property type="match status" value="1"/>
</dbReference>
<reference evidence="4 5" key="1">
    <citation type="submission" date="2016-05" db="EMBL/GenBank/DDBJ databases">
        <title>Microbial solvent formation.</title>
        <authorList>
            <person name="Poehlein A."/>
            <person name="Montoya Solano J.D."/>
            <person name="Flitsch S."/>
            <person name="Krabben P."/>
            <person name="Duerre P."/>
            <person name="Daniel R."/>
        </authorList>
    </citation>
    <scope>NUCLEOTIDE SEQUENCE [LARGE SCALE GENOMIC DNA]</scope>
    <source>
        <strain evidence="4 5">DSM 2619</strain>
    </source>
</reference>
<dbReference type="Pfam" id="PF22789">
    <property type="entry name" value="DUF4026_C"/>
    <property type="match status" value="1"/>
</dbReference>
<protein>
    <submittedName>
        <fullName evidence="4">Uncharacterized protein</fullName>
    </submittedName>
</protein>
<dbReference type="EMBL" id="LZZM01000203">
    <property type="protein sequence ID" value="OOM74132.1"/>
    <property type="molecule type" value="Genomic_DNA"/>
</dbReference>
<feature type="domain" description="DUF4026" evidence="3">
    <location>
        <begin position="169"/>
        <end position="280"/>
    </location>
</feature>
<name>A0A1S8T8Z0_9CLOT</name>
<feature type="domain" description="DUF4026" evidence="2">
    <location>
        <begin position="20"/>
        <end position="161"/>
    </location>
</feature>
<sequence length="429" mass="49917">MFGFKKKRELKKGTIDKHISYIMAIPKDVNEIKNSKNIIDRLKRATLFDYKGAEIKENLMIKVRYMGEDYKIEVVTDEIDISEVYTINHQLTEENYNAMMEAEMGLTIGLLFGESPIDSYHLQLKILYTIVPDIIGIVDFCTERILSGVWTKIAAESRVSPSSDYVYSIQAISDEEGNVWMHTHGLNRCGSIEVEILQSTKDTYKNHYYILQTIAKRAISDGGFVDEEEYCWIGRMNNGDSLVVTWINWLIAIRLYKNKNILGGVKDRIQSHKHNTGVIYLYLSEADYNNKKYTHVSAVDDEISENALMMITTEETTRMSRLAKERVKYFKDAINKKETEIHGLMKIGLLVDDEYQNEEKDNKEHIWFEVLEINELKIRGILTQEPYYIKDLEVKSVMELDLEDLTDWILYTPNNEITPDSVYLLEELM</sequence>
<feature type="domain" description="DUF2314" evidence="1">
    <location>
        <begin position="322"/>
        <end position="414"/>
    </location>
</feature>